<evidence type="ECO:0000313" key="1">
    <source>
        <dbReference type="EMBL" id="AIY42082.1"/>
    </source>
</evidence>
<accession>A0A0A1FGQ3</accession>
<dbReference type="AlphaFoldDB" id="A0A0A1FGQ3"/>
<reference evidence="2" key="1">
    <citation type="journal article" date="2014" name="Soil Biol. Biochem.">
        <title>Structure and function of bacterial communities in ageing soils: Insights from the Mendocino ecological staircase.</title>
        <authorList>
            <person name="Uroz S."/>
            <person name="Tech J.J."/>
            <person name="Sawaya N.A."/>
            <person name="Frey-Klett P."/>
            <person name="Leveau J.H.J."/>
        </authorList>
    </citation>
    <scope>NUCLEOTIDE SEQUENCE [LARGE SCALE GENOMIC DNA]</scope>
    <source>
        <strain evidence="2">Cal35</strain>
    </source>
</reference>
<gene>
    <name evidence="1" type="ORF">LT85_2924</name>
</gene>
<dbReference type="KEGG" id="care:LT85_2924"/>
<dbReference type="HOGENOM" id="CLU_3182387_0_0_4"/>
<proteinExistence type="predicted"/>
<dbReference type="Proteomes" id="UP000030302">
    <property type="component" value="Chromosome"/>
</dbReference>
<evidence type="ECO:0000313" key="2">
    <source>
        <dbReference type="Proteomes" id="UP000030302"/>
    </source>
</evidence>
<keyword evidence="2" id="KW-1185">Reference proteome</keyword>
<name>A0A0A1FGQ3_9BURK</name>
<dbReference type="EMBL" id="CP009962">
    <property type="protein sequence ID" value="AIY42082.1"/>
    <property type="molecule type" value="Genomic_DNA"/>
</dbReference>
<sequence>MTERLGTTEMQKKIGEEYVKQVAAAAQPKNSAQAKTEVHFRVTLSQ</sequence>
<dbReference type="STRING" id="279058.LT85_2924"/>
<protein>
    <submittedName>
        <fullName evidence="1">Uncharacterized protein</fullName>
    </submittedName>
</protein>
<organism evidence="1 2">
    <name type="scientific">Collimonas arenae</name>
    <dbReference type="NCBI Taxonomy" id="279058"/>
    <lineage>
        <taxon>Bacteria</taxon>
        <taxon>Pseudomonadati</taxon>
        <taxon>Pseudomonadota</taxon>
        <taxon>Betaproteobacteria</taxon>
        <taxon>Burkholderiales</taxon>
        <taxon>Oxalobacteraceae</taxon>
        <taxon>Collimonas</taxon>
    </lineage>
</organism>